<evidence type="ECO:0000259" key="4">
    <source>
        <dbReference type="Pfam" id="PF13934"/>
    </source>
</evidence>
<dbReference type="InterPro" id="IPR052620">
    <property type="entry name" value="ELYS/MEL-28_NucAsmblyFactor"/>
</dbReference>
<feature type="compositionally biased region" description="Basic and acidic residues" evidence="3">
    <location>
        <begin position="1943"/>
        <end position="1961"/>
    </location>
</feature>
<feature type="compositionally biased region" description="Basic and acidic residues" evidence="3">
    <location>
        <begin position="1192"/>
        <end position="1204"/>
    </location>
</feature>
<accession>A0A4C1WPC4</accession>
<feature type="compositionally biased region" description="Polar residues" evidence="3">
    <location>
        <begin position="1205"/>
        <end position="1216"/>
    </location>
</feature>
<dbReference type="GO" id="GO:0005634">
    <property type="term" value="C:nucleus"/>
    <property type="evidence" value="ECO:0007669"/>
    <property type="project" value="UniProtKB-SubCell"/>
</dbReference>
<evidence type="ECO:0000259" key="5">
    <source>
        <dbReference type="Pfam" id="PF16687"/>
    </source>
</evidence>
<feature type="region of interest" description="Disordered" evidence="3">
    <location>
        <begin position="1731"/>
        <end position="1806"/>
    </location>
</feature>
<feature type="compositionally biased region" description="Basic and acidic residues" evidence="3">
    <location>
        <begin position="1970"/>
        <end position="1987"/>
    </location>
</feature>
<dbReference type="Pfam" id="PF13934">
    <property type="entry name" value="ELYS"/>
    <property type="match status" value="1"/>
</dbReference>
<feature type="compositionally biased region" description="Low complexity" evidence="3">
    <location>
        <begin position="1444"/>
        <end position="1455"/>
    </location>
</feature>
<feature type="compositionally biased region" description="Polar residues" evidence="3">
    <location>
        <begin position="2442"/>
        <end position="2475"/>
    </location>
</feature>
<feature type="compositionally biased region" description="Basic and acidic residues" evidence="3">
    <location>
        <begin position="2162"/>
        <end position="2176"/>
    </location>
</feature>
<feature type="compositionally biased region" description="Low complexity" evidence="3">
    <location>
        <begin position="2331"/>
        <end position="2342"/>
    </location>
</feature>
<feature type="region of interest" description="Disordered" evidence="3">
    <location>
        <begin position="1820"/>
        <end position="1869"/>
    </location>
</feature>
<feature type="compositionally biased region" description="Basic and acidic residues" evidence="3">
    <location>
        <begin position="2242"/>
        <end position="2256"/>
    </location>
</feature>
<dbReference type="EMBL" id="BGZK01000619">
    <property type="protein sequence ID" value="GBP53238.1"/>
    <property type="molecule type" value="Genomic_DNA"/>
</dbReference>
<feature type="compositionally biased region" description="Polar residues" evidence="3">
    <location>
        <begin position="2399"/>
        <end position="2409"/>
    </location>
</feature>
<feature type="region of interest" description="Disordered" evidence="3">
    <location>
        <begin position="1902"/>
        <end position="1921"/>
    </location>
</feature>
<feature type="compositionally biased region" description="Polar residues" evidence="3">
    <location>
        <begin position="1174"/>
        <end position="1191"/>
    </location>
</feature>
<feature type="region of interest" description="Disordered" evidence="3">
    <location>
        <begin position="1130"/>
        <end position="1241"/>
    </location>
</feature>
<feature type="compositionally biased region" description="Basic and acidic residues" evidence="3">
    <location>
        <begin position="2432"/>
        <end position="2441"/>
    </location>
</feature>
<comment type="caution">
    <text evidence="6">The sequence shown here is derived from an EMBL/GenBank/DDBJ whole genome shotgun (WGS) entry which is preliminary data.</text>
</comment>
<organism evidence="6 7">
    <name type="scientific">Eumeta variegata</name>
    <name type="common">Bagworm moth</name>
    <name type="synonym">Eumeta japonica</name>
    <dbReference type="NCBI Taxonomy" id="151549"/>
    <lineage>
        <taxon>Eukaryota</taxon>
        <taxon>Metazoa</taxon>
        <taxon>Ecdysozoa</taxon>
        <taxon>Arthropoda</taxon>
        <taxon>Hexapoda</taxon>
        <taxon>Insecta</taxon>
        <taxon>Pterygota</taxon>
        <taxon>Neoptera</taxon>
        <taxon>Endopterygota</taxon>
        <taxon>Lepidoptera</taxon>
        <taxon>Glossata</taxon>
        <taxon>Ditrysia</taxon>
        <taxon>Tineoidea</taxon>
        <taxon>Psychidae</taxon>
        <taxon>Oiketicinae</taxon>
        <taxon>Eumeta</taxon>
    </lineage>
</organism>
<gene>
    <name evidence="6" type="primary">AHCTF1</name>
    <name evidence="6" type="ORF">EVAR_88122_1</name>
</gene>
<reference evidence="6 7" key="1">
    <citation type="journal article" date="2019" name="Commun. Biol.">
        <title>The bagworm genome reveals a unique fibroin gene that provides high tensile strength.</title>
        <authorList>
            <person name="Kono N."/>
            <person name="Nakamura H."/>
            <person name="Ohtoshi R."/>
            <person name="Tomita M."/>
            <person name="Numata K."/>
            <person name="Arakawa K."/>
        </authorList>
    </citation>
    <scope>NUCLEOTIDE SEQUENCE [LARGE SCALE GENOMIC DNA]</scope>
</reference>
<comment type="subcellular location">
    <subcellularLocation>
        <location evidence="1">Nucleus</location>
    </subcellularLocation>
</comment>
<dbReference type="Proteomes" id="UP000299102">
    <property type="component" value="Unassembled WGS sequence"/>
</dbReference>
<dbReference type="Pfam" id="PF16687">
    <property type="entry name" value="ELYS-bb"/>
    <property type="match status" value="1"/>
</dbReference>
<dbReference type="STRING" id="151549.A0A4C1WPC4"/>
<keyword evidence="7" id="KW-1185">Reference proteome</keyword>
<protein>
    <submittedName>
        <fullName evidence="6">Protein ELYS</fullName>
    </submittedName>
</protein>
<evidence type="ECO:0000256" key="3">
    <source>
        <dbReference type="SAM" id="MobiDB-lite"/>
    </source>
</evidence>
<feature type="compositionally biased region" description="Basic and acidic residues" evidence="3">
    <location>
        <begin position="2476"/>
        <end position="2488"/>
    </location>
</feature>
<evidence type="ECO:0000313" key="7">
    <source>
        <dbReference type="Proteomes" id="UP000299102"/>
    </source>
</evidence>
<sequence>MVCIFHVNGSHVLRCIQTDAVITYLDVLNSVPNGVFSCFDGIVVAGTKNGEIFAFDLNRESLLQALKYTSQGCENLIHNEANAAALTFLPLNSISQIEAQREIALESSDHIAVLLNENSFLESQYIFWNPDGTVRMKAKRDHIRVSTLQYIPQLGSVAVGYNFGAFQIWNLMTLELEFTSQVNVECLPVTHFGFQEPCDDPRAFCYLWVVYSVLDRFEEEEFPLAVMYSLTYHGKRMLMDSKCLYEEFLNSTIRFQVELTSIENVTSQLVGGRCIACHTYSIPSSLGDEGEDSVLNICQLVWECWTDDPDPESPAQYGMLLFDLDQWYKDQMPGTQQLQNNAFMSTVKCGELMRDSSMLDVALIPRSLAQYAHAARLEEHFYPNSLQYSCVCLSTSDACIISTTGIQRHVISIIDETGPTALIYPTELYHKCMEAGLTPLYMEPYITEPTIEEQRYYLLSVALEARLSRFLKRCAHDWATGSHSAAGCTLTLLLDWCWKRAIDLKQSARELTAPLFTSSSLPDRNVCRYLEHCVRQLTQLTNLLDSVLTKCCNLVVPDALSEIEEKFKGIGTIALYFQVVQWFLNVGLLPERQENLPYPGHTLVNLYRTRRLKLHRLHQNSTPDDSAANKSCPLLYIDQLINNECGGEAIYEMWRKAGSECEGLYPPPSLYSLLRLYLLPDIAEEHKHSLILYLLVDYSMVYDELRYETVIRRLMQFPTMFGLSNTAIKATQAFWHLDHRDFDFALDQLQCLTGNTLSEWQHNVVLSALLSQKKTQAALHYLHVRKPAPIQTINIDRNENEMSTSNNKVNDHDKLEDWQSCCNLYLARGLVFEALDVIRLCAQNVRSIEGKLQVLNFFFKGCRNTGQLSKILQIVLLPFEEEVFIKYLESCNDRQTSDILVMYYLQQARYVEAQQYNNKLRQGHNIRLEKGSSLESLLETGLDRDTARNVLVDVACSALPAITNKVVQCAMTDPLPAEPRVLALRPMSVCVQAKSPKNSFTYKSSFIHDTIENASETWLNKPKTKRGIKRALAVEETPFLCTPKLARNRSLLCSNLETSDLENQTPSKRPKLDNTGTPRTPKNQTLKLNDKLTKEIESLLDMPEIETTPEWRIRAGRSVRESTPQSILKVKRSELADNPSPVDSRYLGESEDEVMETASNHTNYSDSKHLRFTIPSNSDSGTPSPSGTMNETHVEEVRVEEFDNRSATPRSQSRSEPSPFESPLKKQAFEKPKTRSTYKDSVKGRLSLSISANSSLSDDPNASIESIADIAVTLINPRFSRVKEDSPPIMKELLSESPIMIHDSSVDDSPHISTYTSKIITLGTPKGRRSIRQTDKGVSVPQIIRTRSRSMTPERQDSPRPRRKSRSITPERESTPTTSSKLDPIPEQPKQEENVLHSEPTKLLRLTQSRSRSRTPERMNLESESKLEMITESSKSETSEDVHSPLQSSSHYSLRSRSKTPEIKSTPEISTTESPRSLRSRSKTPDRDAKLLALQTHTIEKPSKAKKPLSRLVLEANAFSKVKSKNTDQDPESPVLDILTEKSFLHDPSDSVIECTPVKDSTAQTSNLLDISFSPIVNKSVLASSTESLYKTMEKDHKSLHDNSAKLLPDKTLNFTRTSEVFYEKSVLKSYTSSTADNTNDEDNVKITEPEKVIEKIVETRVEVLENISGVCNKSILRDESSLITSDSDMDINHDKEEAGMSFEESALKKEEEFASNLYKQQKQKIGEIEREINEIEENVSGDESVSESDDQVEELDSDEDRASENENSTTESSEEEEDDAVISINDSSEDDHDIKSSSSSQSNQLQIVESVNIEIIEKNISDVTPEQETASKNNTEQIQKDPIKMQEDRNQDNVKEDPIELQEDSSMMDPLNQANYSLMTEDNSVAESDGSEIKLSYSQDHLDDDNFNTADKSVPTHPQTTIVEGTPATIEVSNMEIKPPTETEVKANEGTNHVEIKTMRGDLGTNSKTFERETNNENELKEKDLRTETQTKCKEIDTAKKKDKEIVLEIQPKEIVTKSYVEKKKDTKEQNVKTETKMQTDAEEIAIKPQTEKKDNIVEEKIIIETQTQKVTKAVEINNKASRGEVDVVDAVILEVPKFSAIESVDTEMKNVEVSEDEQKNPAQTRKRTASTSSNKSVDLTDEKLKTTPSRKRAWSTSSHKSTDSRSDTENKTTPESEVINESFATPSRGRRTPTSMSRMITRKMARELGEPIDESLITTPRRRKSKSIDTDDDNISIASDESKHSRDSVKSENAKHRRPKRSILPNVKPELSVISESIEDAVSRDDNQDLISEYSKDRRLTRKQKTVMEKLLTPSQSQPAAGRVRSRRSTAASTASNASETTEESPETNAFDVQPIDRISLLNKKDFEGPLDMEELPKPPSPGSVGSDTRAAKRTTKLQSEVESPSTPGRARRTSFHRAIEALHTPRRRVSTDLKKSESDSLPASPANSVDSDATATPSRRSRRIASTQSNASAKRDILRLLDKQRPPKTPVALPRGPVEKLEDRDVV</sequence>
<feature type="region of interest" description="Disordered" evidence="3">
    <location>
        <begin position="1943"/>
        <end position="1987"/>
    </location>
</feature>
<dbReference type="PANTHER" id="PTHR21583">
    <property type="entry name" value="ELYS PROTEIN"/>
    <property type="match status" value="1"/>
</dbReference>
<feature type="region of interest" description="Disordered" evidence="3">
    <location>
        <begin position="1057"/>
        <end position="1084"/>
    </location>
</feature>
<feature type="region of interest" description="Disordered" evidence="3">
    <location>
        <begin position="2111"/>
        <end position="2510"/>
    </location>
</feature>
<dbReference type="PANTHER" id="PTHR21583:SF8">
    <property type="entry name" value="PROTEIN ELYS"/>
    <property type="match status" value="1"/>
</dbReference>
<feature type="compositionally biased region" description="Polar residues" evidence="3">
    <location>
        <begin position="1822"/>
        <end position="1838"/>
    </location>
</feature>
<keyword evidence="2" id="KW-0539">Nucleus</keyword>
<proteinExistence type="predicted"/>
<feature type="region of interest" description="Disordered" evidence="3">
    <location>
        <begin position="1325"/>
        <end position="1507"/>
    </location>
</feature>
<name>A0A4C1WPC4_EUMVA</name>
<dbReference type="InterPro" id="IPR025151">
    <property type="entry name" value="ELYS_dom"/>
</dbReference>
<feature type="domain" description="ELYS beta-propeller" evidence="5">
    <location>
        <begin position="142"/>
        <end position="397"/>
    </location>
</feature>
<feature type="compositionally biased region" description="Basic and acidic residues" evidence="3">
    <location>
        <begin position="1414"/>
        <end position="1443"/>
    </location>
</feature>
<feature type="compositionally biased region" description="Acidic residues" evidence="3">
    <location>
        <begin position="1735"/>
        <end position="1762"/>
    </location>
</feature>
<dbReference type="OrthoDB" id="6513151at2759"/>
<feature type="compositionally biased region" description="Basic and acidic residues" evidence="3">
    <location>
        <begin position="2500"/>
        <end position="2510"/>
    </location>
</feature>
<feature type="domain" description="ELYS-like" evidence="4">
    <location>
        <begin position="635"/>
        <end position="891"/>
    </location>
</feature>
<feature type="compositionally biased region" description="Basic and acidic residues" evidence="3">
    <location>
        <begin position="1223"/>
        <end position="1241"/>
    </location>
</feature>
<evidence type="ECO:0000256" key="1">
    <source>
        <dbReference type="ARBA" id="ARBA00004123"/>
    </source>
</evidence>
<feature type="compositionally biased region" description="Basic and acidic residues" evidence="3">
    <location>
        <begin position="1839"/>
        <end position="1859"/>
    </location>
</feature>
<feature type="compositionally biased region" description="Polar residues" evidence="3">
    <location>
        <begin position="1467"/>
        <end position="1477"/>
    </location>
</feature>
<feature type="compositionally biased region" description="Basic and acidic residues" evidence="3">
    <location>
        <begin position="2111"/>
        <end position="2121"/>
    </location>
</feature>
<evidence type="ECO:0000313" key="6">
    <source>
        <dbReference type="EMBL" id="GBP53238.1"/>
    </source>
</evidence>
<evidence type="ECO:0000256" key="2">
    <source>
        <dbReference type="ARBA" id="ARBA00023242"/>
    </source>
</evidence>
<feature type="compositionally biased region" description="Polar residues" evidence="3">
    <location>
        <begin position="1908"/>
        <end position="1921"/>
    </location>
</feature>
<feature type="compositionally biased region" description="Polar residues" evidence="3">
    <location>
        <begin position="1074"/>
        <end position="1084"/>
    </location>
</feature>
<dbReference type="InterPro" id="IPR032040">
    <property type="entry name" value="ELYS-bb"/>
</dbReference>
<feature type="compositionally biased region" description="Basic and acidic residues" evidence="3">
    <location>
        <begin position="1389"/>
        <end position="1402"/>
    </location>
</feature>
<feature type="compositionally biased region" description="Polar residues" evidence="3">
    <location>
        <begin position="1057"/>
        <end position="1067"/>
    </location>
</feature>